<dbReference type="AlphaFoldDB" id="A0A6N6VYT7"/>
<keyword evidence="4 7" id="KW-0812">Transmembrane</keyword>
<evidence type="ECO:0000313" key="9">
    <source>
        <dbReference type="Proteomes" id="UP000437748"/>
    </source>
</evidence>
<dbReference type="PANTHER" id="PTHR23517:SF15">
    <property type="entry name" value="PROTON-DEPENDENT OLIGOPEPTIDE FAMILY TRANSPORT PROTEIN"/>
    <property type="match status" value="1"/>
</dbReference>
<dbReference type="RefSeq" id="WP_153418826.1">
    <property type="nucleotide sequence ID" value="NZ_WFLM01000002.1"/>
</dbReference>
<dbReference type="Pfam" id="PF07690">
    <property type="entry name" value="MFS_1"/>
    <property type="match status" value="1"/>
</dbReference>
<feature type="transmembrane region" description="Helical" evidence="7">
    <location>
        <begin position="50"/>
        <end position="69"/>
    </location>
</feature>
<gene>
    <name evidence="8" type="ORF">GCL60_04690</name>
</gene>
<dbReference type="GO" id="GO:0022857">
    <property type="term" value="F:transmembrane transporter activity"/>
    <property type="evidence" value="ECO:0007669"/>
    <property type="project" value="InterPro"/>
</dbReference>
<keyword evidence="5 7" id="KW-1133">Transmembrane helix</keyword>
<feature type="transmembrane region" description="Helical" evidence="7">
    <location>
        <begin position="365"/>
        <end position="385"/>
    </location>
</feature>
<dbReference type="Gene3D" id="1.20.1250.20">
    <property type="entry name" value="MFS general substrate transporter like domains"/>
    <property type="match status" value="1"/>
</dbReference>
<organism evidence="8 9">
    <name type="scientific">Silvanigrella paludirubra</name>
    <dbReference type="NCBI Taxonomy" id="2499159"/>
    <lineage>
        <taxon>Bacteria</taxon>
        <taxon>Pseudomonadati</taxon>
        <taxon>Bdellovibrionota</taxon>
        <taxon>Oligoflexia</taxon>
        <taxon>Silvanigrellales</taxon>
        <taxon>Silvanigrellaceae</taxon>
        <taxon>Silvanigrella</taxon>
    </lineage>
</organism>
<accession>A0A6N6VYT7</accession>
<reference evidence="8 9" key="1">
    <citation type="submission" date="2019-10" db="EMBL/GenBank/DDBJ databases">
        <title>New species of Slilvanegrellaceae.</title>
        <authorList>
            <person name="Pitt A."/>
            <person name="Hahn M.W."/>
        </authorList>
    </citation>
    <scope>NUCLEOTIDE SEQUENCE [LARGE SCALE GENOMIC DNA]</scope>
    <source>
        <strain evidence="8 9">SP-Ram-0.45-NSY-1</strain>
    </source>
</reference>
<feature type="transmembrane region" description="Helical" evidence="7">
    <location>
        <begin position="244"/>
        <end position="265"/>
    </location>
</feature>
<dbReference type="PANTHER" id="PTHR23517">
    <property type="entry name" value="RESISTANCE PROTEIN MDTM, PUTATIVE-RELATED-RELATED"/>
    <property type="match status" value="1"/>
</dbReference>
<dbReference type="InterPro" id="IPR036259">
    <property type="entry name" value="MFS_trans_sf"/>
</dbReference>
<comment type="subcellular location">
    <subcellularLocation>
        <location evidence="1">Cell membrane</location>
        <topology evidence="1">Multi-pass membrane protein</topology>
    </subcellularLocation>
</comment>
<dbReference type="SUPFAM" id="SSF103473">
    <property type="entry name" value="MFS general substrate transporter"/>
    <property type="match status" value="1"/>
</dbReference>
<feature type="transmembrane region" description="Helical" evidence="7">
    <location>
        <begin position="272"/>
        <end position="291"/>
    </location>
</feature>
<protein>
    <recommendedName>
        <fullName evidence="10">MFS transporter</fullName>
    </recommendedName>
</protein>
<keyword evidence="6 7" id="KW-0472">Membrane</keyword>
<evidence type="ECO:0000256" key="5">
    <source>
        <dbReference type="ARBA" id="ARBA00022989"/>
    </source>
</evidence>
<feature type="transmembrane region" description="Helical" evidence="7">
    <location>
        <begin position="214"/>
        <end position="238"/>
    </location>
</feature>
<dbReference type="InterPro" id="IPR050171">
    <property type="entry name" value="MFS_Transporters"/>
</dbReference>
<feature type="transmembrane region" description="Helical" evidence="7">
    <location>
        <begin position="311"/>
        <end position="327"/>
    </location>
</feature>
<evidence type="ECO:0000256" key="4">
    <source>
        <dbReference type="ARBA" id="ARBA00022692"/>
    </source>
</evidence>
<proteinExistence type="predicted"/>
<feature type="transmembrane region" description="Helical" evidence="7">
    <location>
        <begin position="142"/>
        <end position="163"/>
    </location>
</feature>
<comment type="caution">
    <text evidence="8">The sequence shown here is derived from an EMBL/GenBank/DDBJ whole genome shotgun (WGS) entry which is preliminary data.</text>
</comment>
<name>A0A6N6VYT7_9BACT</name>
<dbReference type="EMBL" id="WFLM01000002">
    <property type="protein sequence ID" value="KAB8039558.1"/>
    <property type="molecule type" value="Genomic_DNA"/>
</dbReference>
<evidence type="ECO:0000256" key="1">
    <source>
        <dbReference type="ARBA" id="ARBA00004651"/>
    </source>
</evidence>
<dbReference type="Proteomes" id="UP000437748">
    <property type="component" value="Unassembled WGS sequence"/>
</dbReference>
<dbReference type="GO" id="GO:0005886">
    <property type="term" value="C:plasma membrane"/>
    <property type="evidence" value="ECO:0007669"/>
    <property type="project" value="UniProtKB-SubCell"/>
</dbReference>
<feature type="transmembrane region" description="Helical" evidence="7">
    <location>
        <begin position="169"/>
        <end position="193"/>
    </location>
</feature>
<feature type="transmembrane region" description="Helical" evidence="7">
    <location>
        <begin position="81"/>
        <end position="98"/>
    </location>
</feature>
<keyword evidence="2" id="KW-0813">Transport</keyword>
<sequence length="389" mass="43943">MIQNKYFSFFLLLLAESIERFSYFFVSFVLIFYMMTNIENGGLEFSQESAMNIGGYFSFGILVFPLIMAPMIDKYLGYFKAAIYGGIALSVGYLFAFLSGYLSVYFIVGALIMIVVGSAFIKPSISVLVGKLSNFSSISHDLGYILYVISVSAASMGSAYFSAKLINKYFTYMPFFVISFFCMLLFTFIIYYLNKNIKLNDHNERSEKITKKTSYFLAGAMLFCLFIGASTTISSKIFSFPNTLSFWLTSLFSILFLLFVCLKFLKTNIKMLYVILISSFFIIFLMVNLFIRNLGDISPILPGIFSSFDMLQNFFIFPIVLSIIAKYSPTGAQATMQSLAFFLFSLSTILVKNILPLSSITGSKLILILALLIIMITAAFVRYVYKVKE</sequence>
<dbReference type="OrthoDB" id="5351355at2"/>
<evidence type="ECO:0000256" key="3">
    <source>
        <dbReference type="ARBA" id="ARBA00022475"/>
    </source>
</evidence>
<dbReference type="InterPro" id="IPR011701">
    <property type="entry name" value="MFS"/>
</dbReference>
<evidence type="ECO:0008006" key="10">
    <source>
        <dbReference type="Google" id="ProtNLM"/>
    </source>
</evidence>
<evidence type="ECO:0000256" key="6">
    <source>
        <dbReference type="ARBA" id="ARBA00023136"/>
    </source>
</evidence>
<evidence type="ECO:0000256" key="2">
    <source>
        <dbReference type="ARBA" id="ARBA00022448"/>
    </source>
</evidence>
<evidence type="ECO:0000313" key="8">
    <source>
        <dbReference type="EMBL" id="KAB8039558.1"/>
    </source>
</evidence>
<feature type="transmembrane region" description="Helical" evidence="7">
    <location>
        <begin position="104"/>
        <end position="121"/>
    </location>
</feature>
<feature type="transmembrane region" description="Helical" evidence="7">
    <location>
        <begin position="21"/>
        <end position="38"/>
    </location>
</feature>
<keyword evidence="3" id="KW-1003">Cell membrane</keyword>
<keyword evidence="9" id="KW-1185">Reference proteome</keyword>
<feature type="transmembrane region" description="Helical" evidence="7">
    <location>
        <begin position="339"/>
        <end position="359"/>
    </location>
</feature>
<evidence type="ECO:0000256" key="7">
    <source>
        <dbReference type="SAM" id="Phobius"/>
    </source>
</evidence>